<dbReference type="EMBL" id="JAEUBG010001725">
    <property type="protein sequence ID" value="KAH3685930.1"/>
    <property type="molecule type" value="Genomic_DNA"/>
</dbReference>
<reference evidence="3" key="2">
    <citation type="submission" date="2021-01" db="EMBL/GenBank/DDBJ databases">
        <authorList>
            <person name="Schikora-Tamarit M.A."/>
        </authorList>
    </citation>
    <scope>NUCLEOTIDE SEQUENCE</scope>
    <source>
        <strain evidence="3">CBS2887</strain>
    </source>
</reference>
<dbReference type="Gene3D" id="1.20.5.300">
    <property type="match status" value="1"/>
</dbReference>
<dbReference type="AlphaFoldDB" id="A0A9P8QAG4"/>
<feature type="compositionally biased region" description="Polar residues" evidence="2">
    <location>
        <begin position="52"/>
        <end position="64"/>
    </location>
</feature>
<keyword evidence="1" id="KW-0175">Coiled coil</keyword>
<evidence type="ECO:0000256" key="2">
    <source>
        <dbReference type="SAM" id="MobiDB-lite"/>
    </source>
</evidence>
<dbReference type="OrthoDB" id="3993941at2759"/>
<feature type="coiled-coil region" evidence="1">
    <location>
        <begin position="280"/>
        <end position="342"/>
    </location>
</feature>
<evidence type="ECO:0000313" key="3">
    <source>
        <dbReference type="EMBL" id="KAH3685930.1"/>
    </source>
</evidence>
<evidence type="ECO:0000313" key="4">
    <source>
        <dbReference type="Proteomes" id="UP000774326"/>
    </source>
</evidence>
<protein>
    <submittedName>
        <fullName evidence="3">Uncharacterized protein</fullName>
    </submittedName>
</protein>
<feature type="compositionally biased region" description="Low complexity" evidence="2">
    <location>
        <begin position="40"/>
        <end position="51"/>
    </location>
</feature>
<evidence type="ECO:0000256" key="1">
    <source>
        <dbReference type="SAM" id="Coils"/>
    </source>
</evidence>
<name>A0A9P8QAG4_WICPI</name>
<gene>
    <name evidence="3" type="ORF">WICPIJ_003084</name>
</gene>
<organism evidence="3 4">
    <name type="scientific">Wickerhamomyces pijperi</name>
    <name type="common">Yeast</name>
    <name type="synonym">Pichia pijperi</name>
    <dbReference type="NCBI Taxonomy" id="599730"/>
    <lineage>
        <taxon>Eukaryota</taxon>
        <taxon>Fungi</taxon>
        <taxon>Dikarya</taxon>
        <taxon>Ascomycota</taxon>
        <taxon>Saccharomycotina</taxon>
        <taxon>Saccharomycetes</taxon>
        <taxon>Phaffomycetales</taxon>
        <taxon>Wickerhamomycetaceae</taxon>
        <taxon>Wickerhamomyces</taxon>
    </lineage>
</organism>
<feature type="compositionally biased region" description="Polar residues" evidence="2">
    <location>
        <begin position="153"/>
        <end position="171"/>
    </location>
</feature>
<feature type="compositionally biased region" description="Polar residues" evidence="2">
    <location>
        <begin position="75"/>
        <end position="94"/>
    </location>
</feature>
<keyword evidence="4" id="KW-1185">Reference proteome</keyword>
<feature type="region of interest" description="Disordered" evidence="2">
    <location>
        <begin position="1"/>
        <end position="94"/>
    </location>
</feature>
<comment type="caution">
    <text evidence="3">The sequence shown here is derived from an EMBL/GenBank/DDBJ whole genome shotgun (WGS) entry which is preliminary data.</text>
</comment>
<sequence>MSEIKSSFARRVSRASSTKSQSLSQPGSSTEQSPIKLNHSISSENSSSSDSIYQLQRNTRSRNSTIKRDQKRGSNETTAAMSNDVLKSNISPDLNPTLRLQDFSMNSSQIYDDENDDTSYNFNPNEQFMSESYWPDIHDSSLIPNLKPRLEIDSNNSSSSTLRTPTMSRSQVLDDIRPLDKEYLNSQRNQQRHHHQLNNYNYNYNGSDPLPHLFQEEKVLNENLEKLIRSHKEVLQNGTSARQIRSKILETLRSLFYLNQAFVEIYSKESLRKTGILNSFQKWEQAKTTLREEIDDIESVDNEHGKRLKQLTEESNNVQTEIQNLEKRLAQLKEKKAVVDKEKDRCQSVIDSRTSQHYEKLSQIENYERLAVVQLTAEQDPSRNGTTNHTDSPMTFSIILSKLSIIKQQNQIDATPEEQLSRLIESLTLQQSSISDKITKYSQLEQTYNETQIVWSDLVETLDSLESELQMVMRSRLTSPDNEDGTDQMKGKIMDVLKRYKGALRQREEELKLNQSTKEDMRVLKGLVGTEMAVLDKGIKMLE</sequence>
<accession>A0A9P8QAG4</accession>
<feature type="compositionally biased region" description="Low complexity" evidence="2">
    <location>
        <begin position="1"/>
        <end position="17"/>
    </location>
</feature>
<dbReference type="Proteomes" id="UP000774326">
    <property type="component" value="Unassembled WGS sequence"/>
</dbReference>
<reference evidence="3" key="1">
    <citation type="journal article" date="2021" name="Open Biol.">
        <title>Shared evolutionary footprints suggest mitochondrial oxidative damage underlies multiple complex I losses in fungi.</title>
        <authorList>
            <person name="Schikora-Tamarit M.A."/>
            <person name="Marcet-Houben M."/>
            <person name="Nosek J."/>
            <person name="Gabaldon T."/>
        </authorList>
    </citation>
    <scope>NUCLEOTIDE SEQUENCE</scope>
    <source>
        <strain evidence="3">CBS2887</strain>
    </source>
</reference>
<feature type="compositionally biased region" description="Polar residues" evidence="2">
    <location>
        <begin position="18"/>
        <end position="35"/>
    </location>
</feature>
<feature type="region of interest" description="Disordered" evidence="2">
    <location>
        <begin position="149"/>
        <end position="173"/>
    </location>
</feature>
<proteinExistence type="predicted"/>